<protein>
    <submittedName>
        <fullName evidence="7">TspO and MBR related proteins</fullName>
    </submittedName>
</protein>
<dbReference type="GO" id="GO:0016020">
    <property type="term" value="C:membrane"/>
    <property type="evidence" value="ECO:0007669"/>
    <property type="project" value="UniProtKB-SubCell"/>
</dbReference>
<comment type="subcellular location">
    <subcellularLocation>
        <location evidence="1">Membrane</location>
        <topology evidence="1">Multi-pass membrane protein</topology>
    </subcellularLocation>
</comment>
<dbReference type="FunFam" id="1.20.1260.100:FF:000001">
    <property type="entry name" value="translocator protein 2"/>
    <property type="match status" value="1"/>
</dbReference>
<dbReference type="EMBL" id="FNIM01000015">
    <property type="protein sequence ID" value="SDN79374.1"/>
    <property type="molecule type" value="Genomic_DNA"/>
</dbReference>
<dbReference type="RefSeq" id="WP_092537392.1">
    <property type="nucleotide sequence ID" value="NZ_FNIM01000015.1"/>
</dbReference>
<accession>A0A1H0EAC1</accession>
<evidence type="ECO:0000313" key="8">
    <source>
        <dbReference type="Proteomes" id="UP000198541"/>
    </source>
</evidence>
<dbReference type="Gene3D" id="1.20.1260.100">
    <property type="entry name" value="TspO/MBR protein"/>
    <property type="match status" value="1"/>
</dbReference>
<dbReference type="GO" id="GO:0033013">
    <property type="term" value="P:tetrapyrrole metabolic process"/>
    <property type="evidence" value="ECO:0007669"/>
    <property type="project" value="UniProtKB-ARBA"/>
</dbReference>
<evidence type="ECO:0000256" key="6">
    <source>
        <dbReference type="SAM" id="SignalP"/>
    </source>
</evidence>
<dbReference type="InterPro" id="IPR004307">
    <property type="entry name" value="TspO_MBR"/>
</dbReference>
<comment type="similarity">
    <text evidence="2">Belongs to the TspO/BZRP family.</text>
</comment>
<evidence type="ECO:0000256" key="5">
    <source>
        <dbReference type="ARBA" id="ARBA00023136"/>
    </source>
</evidence>
<dbReference type="Pfam" id="PF03073">
    <property type="entry name" value="TspO_MBR"/>
    <property type="match status" value="1"/>
</dbReference>
<name>A0A1H0EAC1_9ACTO</name>
<feature type="signal peptide" evidence="6">
    <location>
        <begin position="1"/>
        <end position="17"/>
    </location>
</feature>
<organism evidence="7 8">
    <name type="scientific">Actinomyces ruminicola</name>
    <dbReference type="NCBI Taxonomy" id="332524"/>
    <lineage>
        <taxon>Bacteria</taxon>
        <taxon>Bacillati</taxon>
        <taxon>Actinomycetota</taxon>
        <taxon>Actinomycetes</taxon>
        <taxon>Actinomycetales</taxon>
        <taxon>Actinomycetaceae</taxon>
        <taxon>Actinomyces</taxon>
    </lineage>
</organism>
<proteinExistence type="inferred from homology"/>
<evidence type="ECO:0000313" key="7">
    <source>
        <dbReference type="EMBL" id="SDN79374.1"/>
    </source>
</evidence>
<dbReference type="InterPro" id="IPR038330">
    <property type="entry name" value="TspO/MBR-related_sf"/>
</dbReference>
<feature type="chain" id="PRO_5039495741" evidence="6">
    <location>
        <begin position="18"/>
        <end position="173"/>
    </location>
</feature>
<keyword evidence="5" id="KW-0472">Membrane</keyword>
<evidence type="ECO:0000256" key="4">
    <source>
        <dbReference type="ARBA" id="ARBA00022989"/>
    </source>
</evidence>
<keyword evidence="4" id="KW-1133">Transmembrane helix</keyword>
<dbReference type="PANTHER" id="PTHR10057:SF0">
    <property type="entry name" value="TRANSLOCATOR PROTEIN"/>
    <property type="match status" value="1"/>
</dbReference>
<dbReference type="PANTHER" id="PTHR10057">
    <property type="entry name" value="PERIPHERAL-TYPE BENZODIAZEPINE RECEPTOR"/>
    <property type="match status" value="1"/>
</dbReference>
<keyword evidence="6" id="KW-0732">Signal</keyword>
<gene>
    <name evidence="7" type="ORF">SAMN05216355_1153</name>
</gene>
<dbReference type="CDD" id="cd15904">
    <property type="entry name" value="TSPO_MBR"/>
    <property type="match status" value="1"/>
</dbReference>
<keyword evidence="3" id="KW-0812">Transmembrane</keyword>
<evidence type="ECO:0000256" key="3">
    <source>
        <dbReference type="ARBA" id="ARBA00022692"/>
    </source>
</evidence>
<dbReference type="Proteomes" id="UP000198541">
    <property type="component" value="Unassembled WGS sequence"/>
</dbReference>
<dbReference type="PIRSF" id="PIRSF005859">
    <property type="entry name" value="PBR"/>
    <property type="match status" value="1"/>
</dbReference>
<evidence type="ECO:0000256" key="1">
    <source>
        <dbReference type="ARBA" id="ARBA00004141"/>
    </source>
</evidence>
<sequence>MAHLKMKALLTTSALVAATAAVGTAASDPNGDYYARLKKPDWNPPNEAFPIAWTTLYTDIALTTGLTLADLWEAGEITGSNKEAKRFLTATAANLALNGGWSWAFFRAKQPALSAVWSGVLAASSADLTRRVFKISKVRGMALAPYAAWTAFATALSCAVWKLNDRAASHRAS</sequence>
<keyword evidence="8" id="KW-1185">Reference proteome</keyword>
<reference evidence="8" key="1">
    <citation type="submission" date="2016-10" db="EMBL/GenBank/DDBJ databases">
        <authorList>
            <person name="Varghese N."/>
            <person name="Submissions S."/>
        </authorList>
    </citation>
    <scope>NUCLEOTIDE SEQUENCE [LARGE SCALE GENOMIC DNA]</scope>
    <source>
        <strain evidence="8">DSM 27982</strain>
    </source>
</reference>
<dbReference type="STRING" id="332524.SAMN04487766_11656"/>
<dbReference type="AlphaFoldDB" id="A0A1H0EAC1"/>
<evidence type="ECO:0000256" key="2">
    <source>
        <dbReference type="ARBA" id="ARBA00007524"/>
    </source>
</evidence>